<feature type="domain" description="Sulfatase N-terminal" evidence="6">
    <location>
        <begin position="78"/>
        <end position="540"/>
    </location>
</feature>
<keyword evidence="4" id="KW-0106">Calcium</keyword>
<evidence type="ECO:0000259" key="6">
    <source>
        <dbReference type="Pfam" id="PF00884"/>
    </source>
</evidence>
<evidence type="ECO:0000313" key="8">
    <source>
        <dbReference type="EMBL" id="SEK14808.1"/>
    </source>
</evidence>
<dbReference type="SUPFAM" id="SSF53649">
    <property type="entry name" value="Alkaline phosphatase-like"/>
    <property type="match status" value="1"/>
</dbReference>
<dbReference type="Gene3D" id="3.30.1120.10">
    <property type="match status" value="1"/>
</dbReference>
<dbReference type="Proteomes" id="UP000183529">
    <property type="component" value="Unassembled WGS sequence"/>
</dbReference>
<evidence type="ECO:0000313" key="7">
    <source>
        <dbReference type="EMBL" id="PXX05933.1"/>
    </source>
</evidence>
<reference evidence="7 10" key="2">
    <citation type="submission" date="2018-05" db="EMBL/GenBank/DDBJ databases">
        <title>Genomic Encyclopedia of Type Strains, Phase IV (KMG-V): Genome sequencing to study the core and pangenomes of soil and plant-associated prokaryotes.</title>
        <authorList>
            <person name="Whitman W."/>
        </authorList>
    </citation>
    <scope>NUCLEOTIDE SEQUENCE [LARGE SCALE GENOMIC DNA]</scope>
    <source>
        <strain evidence="7 10">SIr-6563</strain>
    </source>
</reference>
<feature type="compositionally biased region" description="Low complexity" evidence="5">
    <location>
        <begin position="1"/>
        <end position="12"/>
    </location>
</feature>
<evidence type="ECO:0000313" key="9">
    <source>
        <dbReference type="Proteomes" id="UP000183529"/>
    </source>
</evidence>
<dbReference type="InterPro" id="IPR050738">
    <property type="entry name" value="Sulfatase"/>
</dbReference>
<organism evidence="8 9">
    <name type="scientific">Paraburkholderia tropica</name>
    <dbReference type="NCBI Taxonomy" id="92647"/>
    <lineage>
        <taxon>Bacteria</taxon>
        <taxon>Pseudomonadati</taxon>
        <taxon>Pseudomonadota</taxon>
        <taxon>Betaproteobacteria</taxon>
        <taxon>Burkholderiales</taxon>
        <taxon>Burkholderiaceae</taxon>
        <taxon>Paraburkholderia</taxon>
    </lineage>
</organism>
<accession>A0AAQ1GNW6</accession>
<comment type="caution">
    <text evidence="8">The sequence shown here is derived from an EMBL/GenBank/DDBJ whole genome shotgun (WGS) entry which is preliminary data.</text>
</comment>
<evidence type="ECO:0000256" key="4">
    <source>
        <dbReference type="ARBA" id="ARBA00022837"/>
    </source>
</evidence>
<protein>
    <submittedName>
        <fullName evidence="8">Arylsulfatase</fullName>
    </submittedName>
</protein>
<dbReference type="Gene3D" id="3.40.720.10">
    <property type="entry name" value="Alkaline Phosphatase, subunit A"/>
    <property type="match status" value="1"/>
</dbReference>
<evidence type="ECO:0000256" key="5">
    <source>
        <dbReference type="SAM" id="MobiDB-lite"/>
    </source>
</evidence>
<proteinExistence type="inferred from homology"/>
<dbReference type="Pfam" id="PF00884">
    <property type="entry name" value="Sulfatase"/>
    <property type="match status" value="1"/>
</dbReference>
<evidence type="ECO:0000256" key="2">
    <source>
        <dbReference type="ARBA" id="ARBA00022723"/>
    </source>
</evidence>
<keyword evidence="3" id="KW-0378">Hydrolase</keyword>
<evidence type="ECO:0000313" key="10">
    <source>
        <dbReference type="Proteomes" id="UP000247515"/>
    </source>
</evidence>
<dbReference type="InterPro" id="IPR017850">
    <property type="entry name" value="Alkaline_phosphatase_core_sf"/>
</dbReference>
<dbReference type="GO" id="GO:0004065">
    <property type="term" value="F:arylsulfatase activity"/>
    <property type="evidence" value="ECO:0007669"/>
    <property type="project" value="TreeGrafter"/>
</dbReference>
<evidence type="ECO:0000256" key="3">
    <source>
        <dbReference type="ARBA" id="ARBA00022801"/>
    </source>
</evidence>
<dbReference type="GO" id="GO:0046872">
    <property type="term" value="F:metal ion binding"/>
    <property type="evidence" value="ECO:0007669"/>
    <property type="project" value="UniProtKB-KW"/>
</dbReference>
<sequence>MRYPAALRASARASRRARATQSSDTVTIRSAHAAATNASLRLRVAAASIAGALALGACGGSDTVTTQASASASSHKQPNILYIMADDLGYSDIHAFGGEISTPNLDALVASGRILTNHHAGTVCAITRSMLISGTDHHLVGEGTMGVPTDERKGLPGYEGYLNDRALSVAQLLKDAGYHTYMAGKWHLGSGIVGSASGSGQTPDQWGFEHSYALLGGAATNHFAHELAGSQNYTEDGVYVQPGQPGQPGGTGGNPAVFYSTNFYTQKLISYIDSHKGDGKPFFAYAAFTSPHWPLQVPDPWLHKYAGVYDAGYDAIRNARIARQKALGLIPADFQPNPGLPETLTRSAATANNGTASAKYISAVHPASAGYVDYGQGNVDKAWSSLSADERKSQARYMEIYAGMVENLDYNIGLLIQHLKDIGEYDNTFIMFQSDNGAEGWPIDSGADPTATDTANAQEPTYSALGTDNGKQSAQRLQYGLRWAEVSAAPFRYTKGYSAEGGVSVPTIAHLPGQTTQAATLRVFTHVTDDTATFLDVAGVTPPSTPAPALVSALTGVDQNKGKVVYNNRYVYPVTGKSLLPLLDGTSTGEVHTAAFGDEAYGRAYLRSADGRWKALWTEPPLGPVDGHWQLYDLASDRGEVNDVSTQNPTVIQQLIQQWNDYMTNVGGVEPLQPHGYY</sequence>
<dbReference type="CDD" id="cd16025">
    <property type="entry name" value="PAS_like"/>
    <property type="match status" value="1"/>
</dbReference>
<dbReference type="EMBL" id="FNZM01000031">
    <property type="protein sequence ID" value="SEK14808.1"/>
    <property type="molecule type" value="Genomic_DNA"/>
</dbReference>
<dbReference type="RefSeq" id="WP_080180665.1">
    <property type="nucleotide sequence ID" value="NZ_CADFGN010000004.1"/>
</dbReference>
<feature type="region of interest" description="Disordered" evidence="5">
    <location>
        <begin position="1"/>
        <end position="24"/>
    </location>
</feature>
<dbReference type="AlphaFoldDB" id="A0AAQ1GNW6"/>
<reference evidence="8 9" key="1">
    <citation type="submission" date="2016-10" db="EMBL/GenBank/DDBJ databases">
        <authorList>
            <person name="Varghese N."/>
            <person name="Submissions S."/>
        </authorList>
    </citation>
    <scope>NUCLEOTIDE SEQUENCE [LARGE SCALE GENOMIC DNA]</scope>
    <source>
        <strain evidence="8 9">LMG 22274</strain>
    </source>
</reference>
<evidence type="ECO:0000256" key="1">
    <source>
        <dbReference type="ARBA" id="ARBA00008779"/>
    </source>
</evidence>
<dbReference type="InterPro" id="IPR024607">
    <property type="entry name" value="Sulfatase_CS"/>
</dbReference>
<dbReference type="EMBL" id="QJJV01000038">
    <property type="protein sequence ID" value="PXX05933.1"/>
    <property type="molecule type" value="Genomic_DNA"/>
</dbReference>
<gene>
    <name evidence="7" type="ORF">C7400_13838</name>
    <name evidence="8" type="ORF">SAMN05216550_13138</name>
</gene>
<dbReference type="InterPro" id="IPR000917">
    <property type="entry name" value="Sulfatase_N"/>
</dbReference>
<dbReference type="PROSITE" id="PS00149">
    <property type="entry name" value="SULFATASE_2"/>
    <property type="match status" value="1"/>
</dbReference>
<name>A0AAQ1GNW6_9BURK</name>
<dbReference type="PANTHER" id="PTHR42693">
    <property type="entry name" value="ARYLSULFATASE FAMILY MEMBER"/>
    <property type="match status" value="1"/>
</dbReference>
<comment type="similarity">
    <text evidence="1">Belongs to the sulfatase family.</text>
</comment>
<keyword evidence="10" id="KW-1185">Reference proteome</keyword>
<dbReference type="Proteomes" id="UP000247515">
    <property type="component" value="Unassembled WGS sequence"/>
</dbReference>
<keyword evidence="2" id="KW-0479">Metal-binding</keyword>
<dbReference type="PANTHER" id="PTHR42693:SF33">
    <property type="entry name" value="ARYLSULFATASE"/>
    <property type="match status" value="1"/>
</dbReference>